<dbReference type="Proteomes" id="UP001652661">
    <property type="component" value="Chromosome 3L"/>
</dbReference>
<dbReference type="Gene3D" id="2.30.39.10">
    <property type="entry name" value="Alpha-1-antitrypsin, domain 1"/>
    <property type="match status" value="1"/>
</dbReference>
<gene>
    <name evidence="7" type="primary">LOC108078861</name>
</gene>
<dbReference type="SMART" id="SM00093">
    <property type="entry name" value="SERPIN"/>
    <property type="match status" value="1"/>
</dbReference>
<dbReference type="InterPro" id="IPR042178">
    <property type="entry name" value="Serpin_sf_1"/>
</dbReference>
<feature type="chain" id="PRO_5046726183" evidence="4">
    <location>
        <begin position="16"/>
        <end position="362"/>
    </location>
</feature>
<dbReference type="GeneID" id="108078861"/>
<keyword evidence="4" id="KW-0732">Signal</keyword>
<dbReference type="InterPro" id="IPR042185">
    <property type="entry name" value="Serpin_sf_2"/>
</dbReference>
<keyword evidence="6" id="KW-1185">Reference proteome</keyword>
<dbReference type="SUPFAM" id="SSF56574">
    <property type="entry name" value="Serpins"/>
    <property type="match status" value="1"/>
</dbReference>
<dbReference type="CDD" id="cd19954">
    <property type="entry name" value="serpin42Dd-like_insects"/>
    <property type="match status" value="1"/>
</dbReference>
<accession>A0ABM4GE30</accession>
<reference evidence="7" key="1">
    <citation type="submission" date="2025-08" db="UniProtKB">
        <authorList>
            <consortium name="RefSeq"/>
        </authorList>
    </citation>
    <scope>IDENTIFICATION</scope>
    <source>
        <strain evidence="7">14028-0561.14</strain>
        <tissue evidence="7">Whole fly</tissue>
    </source>
</reference>
<comment type="similarity">
    <text evidence="3">Belongs to the serpin family.</text>
</comment>
<evidence type="ECO:0000256" key="4">
    <source>
        <dbReference type="SAM" id="SignalP"/>
    </source>
</evidence>
<proteinExistence type="inferred from homology"/>
<organism evidence="6 7">
    <name type="scientific">Drosophila kikkawai</name>
    <name type="common">Fruit fly</name>
    <dbReference type="NCBI Taxonomy" id="30033"/>
    <lineage>
        <taxon>Eukaryota</taxon>
        <taxon>Metazoa</taxon>
        <taxon>Ecdysozoa</taxon>
        <taxon>Arthropoda</taxon>
        <taxon>Hexapoda</taxon>
        <taxon>Insecta</taxon>
        <taxon>Pterygota</taxon>
        <taxon>Neoptera</taxon>
        <taxon>Endopterygota</taxon>
        <taxon>Diptera</taxon>
        <taxon>Brachycera</taxon>
        <taxon>Muscomorpha</taxon>
        <taxon>Ephydroidea</taxon>
        <taxon>Drosophilidae</taxon>
        <taxon>Drosophila</taxon>
        <taxon>Sophophora</taxon>
    </lineage>
</organism>
<feature type="domain" description="Serpin" evidence="5">
    <location>
        <begin position="20"/>
        <end position="360"/>
    </location>
</feature>
<evidence type="ECO:0000313" key="6">
    <source>
        <dbReference type="Proteomes" id="UP001652661"/>
    </source>
</evidence>
<name>A0ABM4GE30_DROKI</name>
<dbReference type="InterPro" id="IPR036186">
    <property type="entry name" value="Serpin_sf"/>
</dbReference>
<dbReference type="PANTHER" id="PTHR11461">
    <property type="entry name" value="SERINE PROTEASE INHIBITOR, SERPIN"/>
    <property type="match status" value="1"/>
</dbReference>
<feature type="signal peptide" evidence="4">
    <location>
        <begin position="1"/>
        <end position="15"/>
    </location>
</feature>
<dbReference type="Gene3D" id="3.30.497.10">
    <property type="entry name" value="Antithrombin, subunit I, domain 2"/>
    <property type="match status" value="1"/>
</dbReference>
<dbReference type="PANTHER" id="PTHR11461:SF372">
    <property type="entry name" value="ACCESSORY GLAND PROTEIN ACP76A-RELATED"/>
    <property type="match status" value="1"/>
</dbReference>
<evidence type="ECO:0000313" key="7">
    <source>
        <dbReference type="RefSeq" id="XP_070140974.1"/>
    </source>
</evidence>
<dbReference type="InterPro" id="IPR000215">
    <property type="entry name" value="Serpin_fam"/>
</dbReference>
<keyword evidence="1 7" id="KW-0646">Protease inhibitor</keyword>
<dbReference type="Pfam" id="PF00079">
    <property type="entry name" value="Serpin"/>
    <property type="match status" value="1"/>
</dbReference>
<evidence type="ECO:0000256" key="2">
    <source>
        <dbReference type="ARBA" id="ARBA00022900"/>
    </source>
</evidence>
<evidence type="ECO:0000256" key="3">
    <source>
        <dbReference type="RuleBase" id="RU000411"/>
    </source>
</evidence>
<evidence type="ECO:0000256" key="1">
    <source>
        <dbReference type="ARBA" id="ARBA00022690"/>
    </source>
</evidence>
<evidence type="ECO:0000259" key="5">
    <source>
        <dbReference type="SMART" id="SM00093"/>
    </source>
</evidence>
<dbReference type="GO" id="GO:0004867">
    <property type="term" value="F:serine-type endopeptidase inhibitor activity"/>
    <property type="evidence" value="ECO:0007669"/>
    <property type="project" value="UniProtKB-KW"/>
</dbReference>
<dbReference type="RefSeq" id="XP_070140974.1">
    <property type="nucleotide sequence ID" value="XM_070284873.1"/>
</dbReference>
<protein>
    <submittedName>
        <fullName evidence="7">Serine protease inhibitor 42Dd-like</fullName>
    </submittedName>
</protein>
<sequence length="362" mass="40581">MKYLILFLLATSVAGFHQVFNNYLDHVHKNKNLLASSYSAELALGMLYVGAGGETAQELGSALNVTGREDVKEKYRAMLSSLPYPIEIANNLLVSNEYKVKEAYKAEVGLNFGATTGTLDMTDPEEAAAQVNKWVNDKTHGRVQKLFSSIGPNVHSVLLNAIYLKGLWAKRFDPALTEQAQFFVSATKTVPVQMMSMQARFRAEWFSNLDAKVIELPLKKSDLVMIIYLPNKVGDLNVLEDRITLRDSTRPKKRQFVNLKLPKFRISSKAKLKPVLKHFGIKTLFKRSANLSGIVGSEASNFYVDNVIQEAFIEINEDGGEVAAVTEPRTSPLDFIVNVPFAYAIRDEREVYFQGHVNQPVW</sequence>
<keyword evidence="2 7" id="KW-0722">Serine protease inhibitor</keyword>
<dbReference type="InterPro" id="IPR023796">
    <property type="entry name" value="Serpin_dom"/>
</dbReference>